<dbReference type="AlphaFoldDB" id="A0A5B0DSE6"/>
<comment type="caution">
    <text evidence="2">The sequence shown here is derived from an EMBL/GenBank/DDBJ whole genome shotgun (WGS) entry which is preliminary data.</text>
</comment>
<dbReference type="Proteomes" id="UP000324738">
    <property type="component" value="Unassembled WGS sequence"/>
</dbReference>
<gene>
    <name evidence="2" type="ORF">FPY71_15260</name>
</gene>
<evidence type="ECO:0000313" key="2">
    <source>
        <dbReference type="EMBL" id="KAA0968922.1"/>
    </source>
</evidence>
<feature type="signal peptide" evidence="1">
    <location>
        <begin position="1"/>
        <end position="19"/>
    </location>
</feature>
<evidence type="ECO:0000256" key="1">
    <source>
        <dbReference type="SAM" id="SignalP"/>
    </source>
</evidence>
<feature type="chain" id="PRO_5023106707" description="YbjN domain-containing protein" evidence="1">
    <location>
        <begin position="20"/>
        <end position="167"/>
    </location>
</feature>
<protein>
    <recommendedName>
        <fullName evidence="4">YbjN domain-containing protein</fullName>
    </recommendedName>
</protein>
<keyword evidence="1" id="KW-0732">Signal</keyword>
<evidence type="ECO:0000313" key="3">
    <source>
        <dbReference type="Proteomes" id="UP000324738"/>
    </source>
</evidence>
<organism evidence="2 3">
    <name type="scientific">Aureimonas fodinaquatilis</name>
    <dbReference type="NCBI Taxonomy" id="2565783"/>
    <lineage>
        <taxon>Bacteria</taxon>
        <taxon>Pseudomonadati</taxon>
        <taxon>Pseudomonadota</taxon>
        <taxon>Alphaproteobacteria</taxon>
        <taxon>Hyphomicrobiales</taxon>
        <taxon>Aurantimonadaceae</taxon>
        <taxon>Aureimonas</taxon>
    </lineage>
</organism>
<accession>A0A5B0DSE6</accession>
<keyword evidence="3" id="KW-1185">Reference proteome</keyword>
<reference evidence="2 3" key="1">
    <citation type="submission" date="2019-08" db="EMBL/GenBank/DDBJ databases">
        <title>Aureimonas fodiniaquatilis sp. nov., isolated from a coal mine wastewater.</title>
        <authorList>
            <person name="Kim W."/>
        </authorList>
    </citation>
    <scope>NUCLEOTIDE SEQUENCE [LARGE SCALE GENOMIC DNA]</scope>
    <source>
        <strain evidence="2 3">CAU 1482</strain>
    </source>
</reference>
<sequence length="167" mass="18624">MQNLVVSVFLLLFSVTAQAQQPLPAAADFPVASVFEGKSAMPDFKTRDKDFVDFRTRIREGMEEGPNFAGEYSFVSAGCGTGCSMSFVANNRTGQVFAFPLSGEDYSYLQTVFQLDSRLLIAQYASFDTNECLQVHYDFQNGTWEQLGKSSIGNIEICYNTIEENLR</sequence>
<proteinExistence type="predicted"/>
<name>A0A5B0DSE6_9HYPH</name>
<dbReference type="EMBL" id="VTWH01000004">
    <property type="protein sequence ID" value="KAA0968922.1"/>
    <property type="molecule type" value="Genomic_DNA"/>
</dbReference>
<evidence type="ECO:0008006" key="4">
    <source>
        <dbReference type="Google" id="ProtNLM"/>
    </source>
</evidence>
<dbReference type="OrthoDB" id="1522627at2"/>
<dbReference type="RefSeq" id="WP_149301196.1">
    <property type="nucleotide sequence ID" value="NZ_VTWH01000004.1"/>
</dbReference>